<evidence type="ECO:0000313" key="3">
    <source>
        <dbReference type="Proteomes" id="UP001175097"/>
    </source>
</evidence>
<comment type="caution">
    <text evidence="2">The sequence shown here is derived from an EMBL/GenBank/DDBJ whole genome shotgun (WGS) entry which is preliminary data.</text>
</comment>
<protein>
    <submittedName>
        <fullName evidence="2">DUF4372 domain-containing protein</fullName>
    </submittedName>
</protein>
<feature type="domain" description="DUF4372" evidence="1">
    <location>
        <begin position="6"/>
        <end position="73"/>
    </location>
</feature>
<dbReference type="EMBL" id="JAROCC010000014">
    <property type="protein sequence ID" value="MDN4608766.1"/>
    <property type="molecule type" value="Genomic_DNA"/>
</dbReference>
<accession>A0ABT8JUC6</accession>
<sequence>MKSVNQNLVFRQLLSNLPRNVLDCPLMNYDAKKITDFSLVKIFIMALLCKWESLRDIEIGIRSKEDFQREIGVESISYSQISRRLIELNTADLADLLGRLASHYWSLQRNAKGLIENVGPIRIIDGTYIKLP</sequence>
<gene>
    <name evidence="2" type="ORF">P5G49_15000</name>
</gene>
<reference evidence="2" key="1">
    <citation type="submission" date="2023-03" db="EMBL/GenBank/DDBJ databases">
        <title>MT1 and MT2 Draft Genomes of Novel Species.</title>
        <authorList>
            <person name="Venkateswaran K."/>
        </authorList>
    </citation>
    <scope>NUCLEOTIDE SEQUENCE</scope>
    <source>
        <strain evidence="2">F6_3S_P_2</strain>
    </source>
</reference>
<evidence type="ECO:0000313" key="2">
    <source>
        <dbReference type="EMBL" id="MDN4608766.1"/>
    </source>
</evidence>
<dbReference type="Pfam" id="PF14294">
    <property type="entry name" value="DUF4372"/>
    <property type="match status" value="1"/>
</dbReference>
<dbReference type="InterPro" id="IPR025399">
    <property type="entry name" value="DUF4372"/>
</dbReference>
<dbReference type="Proteomes" id="UP001175097">
    <property type="component" value="Unassembled WGS sequence"/>
</dbReference>
<dbReference type="RefSeq" id="WP_301245078.1">
    <property type="nucleotide sequence ID" value="NZ_JAROCC010000014.1"/>
</dbReference>
<keyword evidence="3" id="KW-1185">Reference proteome</keyword>
<feature type="non-terminal residue" evidence="2">
    <location>
        <position position="132"/>
    </location>
</feature>
<evidence type="ECO:0000259" key="1">
    <source>
        <dbReference type="Pfam" id="PF14294"/>
    </source>
</evidence>
<organism evidence="2 3">
    <name type="scientific">Sporosarcina highlanderae</name>
    <dbReference type="NCBI Taxonomy" id="3035916"/>
    <lineage>
        <taxon>Bacteria</taxon>
        <taxon>Bacillati</taxon>
        <taxon>Bacillota</taxon>
        <taxon>Bacilli</taxon>
        <taxon>Bacillales</taxon>
        <taxon>Caryophanaceae</taxon>
        <taxon>Sporosarcina</taxon>
    </lineage>
</organism>
<name>A0ABT8JUC6_9BACL</name>
<proteinExistence type="predicted"/>